<dbReference type="SMART" id="SM00209">
    <property type="entry name" value="TSP1"/>
    <property type="match status" value="4"/>
</dbReference>
<dbReference type="InterPro" id="IPR000884">
    <property type="entry name" value="TSP1_rpt"/>
</dbReference>
<keyword evidence="3" id="KW-0812">Transmembrane</keyword>
<dbReference type="InterPro" id="IPR052065">
    <property type="entry name" value="Compl_asym_regulator"/>
</dbReference>
<accession>A0A8J9UXD0</accession>
<evidence type="ECO:0000313" key="6">
    <source>
        <dbReference type="Proteomes" id="UP000838878"/>
    </source>
</evidence>
<dbReference type="PROSITE" id="PS50092">
    <property type="entry name" value="TSP1"/>
    <property type="match status" value="4"/>
</dbReference>
<reference evidence="5" key="1">
    <citation type="submission" date="2021-12" db="EMBL/GenBank/DDBJ databases">
        <authorList>
            <person name="Martin H S."/>
        </authorList>
    </citation>
    <scope>NUCLEOTIDE SEQUENCE</scope>
</reference>
<dbReference type="PANTHER" id="PTHR22906:SF21">
    <property type="entry name" value="SEMA DOMAIN-CONTAINING PROTEIN"/>
    <property type="match status" value="1"/>
</dbReference>
<keyword evidence="2" id="KW-1015">Disulfide bond</keyword>
<evidence type="ECO:0000256" key="1">
    <source>
        <dbReference type="ARBA" id="ARBA00022737"/>
    </source>
</evidence>
<dbReference type="SUPFAM" id="SSF82895">
    <property type="entry name" value="TSP-1 type 1 repeat"/>
    <property type="match status" value="4"/>
</dbReference>
<dbReference type="SMART" id="SM00282">
    <property type="entry name" value="LamG"/>
    <property type="match status" value="2"/>
</dbReference>
<dbReference type="InterPro" id="IPR013320">
    <property type="entry name" value="ConA-like_dom_sf"/>
</dbReference>
<dbReference type="Proteomes" id="UP000838878">
    <property type="component" value="Chromosome 11"/>
</dbReference>
<dbReference type="PRINTS" id="PR01705">
    <property type="entry name" value="TSP1REPEAT"/>
</dbReference>
<evidence type="ECO:0000256" key="3">
    <source>
        <dbReference type="SAM" id="Phobius"/>
    </source>
</evidence>
<dbReference type="PANTHER" id="PTHR22906">
    <property type="entry name" value="PROPERDIN"/>
    <property type="match status" value="1"/>
</dbReference>
<evidence type="ECO:0000256" key="2">
    <source>
        <dbReference type="ARBA" id="ARBA00023157"/>
    </source>
</evidence>
<protein>
    <recommendedName>
        <fullName evidence="4">Laminin G domain-containing protein</fullName>
    </recommendedName>
</protein>
<dbReference type="Pfam" id="PF00090">
    <property type="entry name" value="TSP_1"/>
    <property type="match status" value="4"/>
</dbReference>
<dbReference type="FunFam" id="2.20.100.10:FF:000002">
    <property type="entry name" value="Unc-5 netrin receptor C"/>
    <property type="match status" value="1"/>
</dbReference>
<dbReference type="FunFam" id="2.20.100.10:FF:000001">
    <property type="entry name" value="semaphorin-5A isoform X1"/>
    <property type="match status" value="2"/>
</dbReference>
<feature type="domain" description="Laminin G" evidence="4">
    <location>
        <begin position="544"/>
        <end position="717"/>
    </location>
</feature>
<feature type="transmembrane region" description="Helical" evidence="3">
    <location>
        <begin position="846"/>
        <end position="867"/>
    </location>
</feature>
<evidence type="ECO:0000313" key="5">
    <source>
        <dbReference type="EMBL" id="CAH0716255.1"/>
    </source>
</evidence>
<evidence type="ECO:0000259" key="4">
    <source>
        <dbReference type="SMART" id="SM00282"/>
    </source>
</evidence>
<dbReference type="EMBL" id="OV170231">
    <property type="protein sequence ID" value="CAH0716255.1"/>
    <property type="molecule type" value="Genomic_DNA"/>
</dbReference>
<organism evidence="5 6">
    <name type="scientific">Brenthis ino</name>
    <name type="common">lesser marbled fritillary</name>
    <dbReference type="NCBI Taxonomy" id="405034"/>
    <lineage>
        <taxon>Eukaryota</taxon>
        <taxon>Metazoa</taxon>
        <taxon>Ecdysozoa</taxon>
        <taxon>Arthropoda</taxon>
        <taxon>Hexapoda</taxon>
        <taxon>Insecta</taxon>
        <taxon>Pterygota</taxon>
        <taxon>Neoptera</taxon>
        <taxon>Endopterygota</taxon>
        <taxon>Lepidoptera</taxon>
        <taxon>Glossata</taxon>
        <taxon>Ditrysia</taxon>
        <taxon>Papilionoidea</taxon>
        <taxon>Nymphalidae</taxon>
        <taxon>Heliconiinae</taxon>
        <taxon>Argynnini</taxon>
        <taxon>Brenthis</taxon>
    </lineage>
</organism>
<keyword evidence="3" id="KW-0472">Membrane</keyword>
<dbReference type="InterPro" id="IPR001791">
    <property type="entry name" value="Laminin_G"/>
</dbReference>
<proteinExistence type="predicted"/>
<sequence length="1079" mass="121821">MSKKPISKHLLATWRLECELGIINDFDCPVDGGWSPWSPWSKCLGSCDNIGHRKRIRECNNPSPSIDGMPCNGVKQETDPCYLKNCSVEDFRKIVEGDTARTEALRQLEAVPALMEQCLRMECPFEAIEAALATENIWQVNSETIWNALQCVKHDLGCSLKGEWGSWGSWSACGARCGKGLKWKLRKCDTPSPSTAHLMCLGTPIKYEECEGEQCAIDGEYSEHNVSGSWGEWGCWTKCSEKCGMGIRRRNRTCIEKHISLAAITWGTHCRGQYDQLEICVNKKCVLNGGWSGWGSWGPCSQSCGSGKRSRTRSCTRPIPSDEGKPCMGSKIEVGSCNLTPCDAYGHTIAVFNGDSVLQYNLSNKRSTFLHFYVRFMPLSPHGTLIRRGTAQNPRVRLSLQKWHVCLDASGSSKTCSLPRTCSPSALEPSNWHSILITITNNFATLRINDALFSIQSSFPCDPELTDDKVNIFIGERLRGEVQELILNFIPLSLFIERERRNTLSDFYPISASNIVYEKAGIDEAYLYLEDGQYLILPCFKDQDEWQLELTLKSQRDVGTILFLSNDNHENWLFMGLQNMRLKMKLLYDTFQSEATSSLEYLPDQWLHVALNKKRETNTIVATINSGERFHVFLTEDYIIKRKAFDLSNSEQIKHLSNQSKTCIENKNKTCINNTQEKCICGEDFFIGGVPIGISSKISEDITSFAGIIAAIKVNNDMLDIHDFTIERIKDDFMQLSSRSASITGSYHETSWGDSNMLNLTCVHARILKSPQTAYWLYLDSPIEIRRNKNQRSIDDGRVLRLFITADYDCQGFYTCRGRINKRTRNFVTYGVLGKINLKLASPDTITVIAMFTTVSLVIFTLSWLMIEGYYDVRDGYGFFRDAHLSPEEEAEIACKYIDQNTHLVGSESAVYIAKRKARSRGKRLASRVNFGSQEPEGKFKIGKEEVNDSTTSEPEDLPALPEIKSSIEKPTHNVYRCEPSYVSSPRHGSIVTSLGSRLSSSSLDTSPRVLCSRLLMTKCKTSREKLPKKIFYNFKNRPKLGTIKSSTFTNTSPVQKVLQKFRDLASIDVENLDTEEIT</sequence>
<keyword evidence="3" id="KW-1133">Transmembrane helix</keyword>
<dbReference type="Gene3D" id="2.20.100.10">
    <property type="entry name" value="Thrombospondin type-1 (TSP1) repeat"/>
    <property type="match status" value="4"/>
</dbReference>
<keyword evidence="6" id="KW-1185">Reference proteome</keyword>
<dbReference type="Gene3D" id="2.60.120.200">
    <property type="match status" value="2"/>
</dbReference>
<feature type="domain" description="Laminin G" evidence="4">
    <location>
        <begin position="368"/>
        <end position="490"/>
    </location>
</feature>
<name>A0A8J9UXD0_9NEOP</name>
<dbReference type="AlphaFoldDB" id="A0A8J9UXD0"/>
<gene>
    <name evidence="5" type="ORF">BINO364_LOCUS3051</name>
</gene>
<feature type="non-terminal residue" evidence="5">
    <location>
        <position position="1079"/>
    </location>
</feature>
<dbReference type="OrthoDB" id="446173at2759"/>
<dbReference type="InterPro" id="IPR036383">
    <property type="entry name" value="TSP1_rpt_sf"/>
</dbReference>
<dbReference type="SUPFAM" id="SSF49899">
    <property type="entry name" value="Concanavalin A-like lectins/glucanases"/>
    <property type="match status" value="2"/>
</dbReference>
<keyword evidence="1" id="KW-0677">Repeat</keyword>
<dbReference type="CDD" id="cd00110">
    <property type="entry name" value="LamG"/>
    <property type="match status" value="1"/>
</dbReference>